<keyword evidence="5" id="KW-0969">Cilium</keyword>
<keyword evidence="14" id="KW-1185">Reference proteome</keyword>
<gene>
    <name evidence="13" type="primary">100639275</name>
</gene>
<dbReference type="InterPro" id="IPR056152">
    <property type="entry name" value="Beta-prop_IFT122_2nd"/>
</dbReference>
<dbReference type="Pfam" id="PF25144">
    <property type="entry name" value="Zn_ribbon_IFT122"/>
    <property type="match status" value="1"/>
</dbReference>
<feature type="repeat" description="WD" evidence="7">
    <location>
        <begin position="57"/>
        <end position="88"/>
    </location>
</feature>
<proteinExistence type="predicted"/>
<dbReference type="InterPro" id="IPR001680">
    <property type="entry name" value="WD40_rpt"/>
</dbReference>
<feature type="domain" description="IFT122 first beta-propeller" evidence="10">
    <location>
        <begin position="196"/>
        <end position="297"/>
    </location>
</feature>
<accession>A0A1X7V2B6</accession>
<dbReference type="Pfam" id="PF25295">
    <property type="entry name" value="TPR_IFT122"/>
    <property type="match status" value="1"/>
</dbReference>
<dbReference type="AlphaFoldDB" id="A0A1X7V2B6"/>
<dbReference type="Pfam" id="PF23381">
    <property type="entry name" value="Beta-prop_IFT122_1st"/>
    <property type="match status" value="2"/>
</dbReference>
<dbReference type="KEGG" id="aqu:100639275"/>
<dbReference type="InterPro" id="IPR039857">
    <property type="entry name" value="Ift122/121"/>
</dbReference>
<evidence type="ECO:0000256" key="1">
    <source>
        <dbReference type="ARBA" id="ARBA00004138"/>
    </source>
</evidence>
<keyword evidence="6" id="KW-0966">Cell projection</keyword>
<dbReference type="InterPro" id="IPR057411">
    <property type="entry name" value="TPR_IFT122"/>
</dbReference>
<dbReference type="Pfam" id="PF23377">
    <property type="entry name" value="Beta-prop_IFT122_2nd"/>
    <property type="match status" value="1"/>
</dbReference>
<dbReference type="InterPro" id="IPR015943">
    <property type="entry name" value="WD40/YVTN_repeat-like_dom_sf"/>
</dbReference>
<dbReference type="Gene3D" id="1.25.40.470">
    <property type="match status" value="1"/>
</dbReference>
<evidence type="ECO:0000256" key="5">
    <source>
        <dbReference type="ARBA" id="ARBA00023069"/>
    </source>
</evidence>
<dbReference type="STRING" id="400682.A0A1X7V2B6"/>
<dbReference type="PROSITE" id="PS50082">
    <property type="entry name" value="WD_REPEATS_2"/>
    <property type="match status" value="1"/>
</dbReference>
<evidence type="ECO:0000256" key="8">
    <source>
        <dbReference type="SAM" id="Coils"/>
    </source>
</evidence>
<feature type="domain" description="Intraflagellar transport protein 122 homolog TPR" evidence="12">
    <location>
        <begin position="569"/>
        <end position="959"/>
    </location>
</feature>
<evidence type="ECO:0000256" key="7">
    <source>
        <dbReference type="PROSITE-ProRule" id="PRU00221"/>
    </source>
</evidence>
<dbReference type="InterPro" id="IPR056838">
    <property type="entry name" value="Zn_ribbon_IFT122"/>
</dbReference>
<dbReference type="OrthoDB" id="10255582at2759"/>
<feature type="domain" description="IFT122 zinc ribbon" evidence="11">
    <location>
        <begin position="1014"/>
        <end position="1057"/>
    </location>
</feature>
<dbReference type="Gene3D" id="2.130.10.10">
    <property type="entry name" value="YVTN repeat-like/Quinoprotein amine dehydrogenase"/>
    <property type="match status" value="3"/>
</dbReference>
<evidence type="ECO:0000256" key="4">
    <source>
        <dbReference type="ARBA" id="ARBA00022737"/>
    </source>
</evidence>
<keyword evidence="3 7" id="KW-0853">WD repeat</keyword>
<comment type="subcellular location">
    <subcellularLocation>
        <location evidence="1">Cell projection</location>
        <location evidence="1">Cilium</location>
    </subcellularLocation>
</comment>
<dbReference type="GO" id="GO:0035721">
    <property type="term" value="P:intraciliary retrograde transport"/>
    <property type="evidence" value="ECO:0007669"/>
    <property type="project" value="TreeGrafter"/>
</dbReference>
<evidence type="ECO:0000259" key="9">
    <source>
        <dbReference type="Pfam" id="PF23377"/>
    </source>
</evidence>
<sequence length="1184" mass="134565">MPLKANIVWKNQLKDKDGGSLRIYDIAFNPDGSHLVVAAGNSIQVFDAKDGTMINKLNAHKNIVHGLTYSRDGAFFASGSADKTVIIWTRELEGQLKYSHADGIQCLAYNPVSHQILSCATSDIGLWSPEHRNVAKRKVSCRVCSCSWTNDGQYFALGLFNGLVSIWTKNGDEKIKIERPGNHPVWCLAWNPSRDDQYDILSVCDWGQRLSFYQLSGKQIGKDHPLDFDPCFFTYSVDGDFFLIGGSNKSTCLFSKEGNKLGLLGETQNSWIWSCQCRPGGKEVVISCDDGTIACYSVTLVTVHGLYKDRYAYRHGLTDVVVQHLLSEEKVHLKCRDMVKKIAVYKNRLAVQLPDKLIVYELSTNAKSGDMTYFVKEKISRSLQCSLLVCCSEHIVFCSDKKLLSLTMKGEIEREWVVDSQIRYLKVLGGASGNEAMLAGLRNGLILKFFLNNPFPVEVYRIPGVVRCVDINLNHSKLAVVDENNLLVVYDLMKKVLIYQEPNATSVAWNTSFNDMLCYSGNGILYVKAGNFLPHQQQLQTGQGFVVGFIGSKIFSLHYFNMTTTEVSQSATMKQYLEQRMYFDAYKVACLGVSQNDWQTLALEALEGMNFEIAKKSFARVHNIKFLELIRQMEIKHKDSQGEGGMESFFGDILANEGKFLDAAKVYCKSNLNDKAVEMYTDLCQFELAKQFMNEPDKMEQKSVVVRELKVKEADWARTKNDPSKACDMYLSAGEYMKAVTLMADNSWTQKLLEFGTSVSKTHKEPLSLCAYHLKRLGEYNFAADIYEKLEDYFSLVALYAETHQWEKGFDLVEGKPEIKDLLYLPYTTYLMENDRFEEAQEALSKAEKQNEAVSLLAQLTSSALSMKRFKDASYYHWLQAKAYLKEAKQLSEGSEAMKESIYMFHWHIKNSEIYYVYQHIHSFINLPFTGQLPETMFHMACFLANHLTNNTPPKVSKVYTYLTLGKHGTTIGANKTARYAYDKLQNFLVPSDFQDFIDTAQMILKGKSLQDTEDALRFCYRCSTSNPPINPDGDFCVTCSQPFLYSFASFEVLPLVEFFLEDGISDEEALELIAAEPPTEDSENILKLNDAKNDLFVQRLMMIDDNGDYPTVTVDRGTLASMHRTAVIVKKWPFPLKYQYYCSQVPNVPIRLCSSCNQMFYSEDYELHVLCNGQCPFCRQKTF</sequence>
<feature type="domain" description="IFT122 second beta-propeller" evidence="9">
    <location>
        <begin position="304"/>
        <end position="562"/>
    </location>
</feature>
<evidence type="ECO:0000256" key="6">
    <source>
        <dbReference type="ARBA" id="ARBA00023273"/>
    </source>
</evidence>
<organism evidence="13">
    <name type="scientific">Amphimedon queenslandica</name>
    <name type="common">Sponge</name>
    <dbReference type="NCBI Taxonomy" id="400682"/>
    <lineage>
        <taxon>Eukaryota</taxon>
        <taxon>Metazoa</taxon>
        <taxon>Porifera</taxon>
        <taxon>Demospongiae</taxon>
        <taxon>Heteroscleromorpha</taxon>
        <taxon>Haplosclerida</taxon>
        <taxon>Niphatidae</taxon>
        <taxon>Amphimedon</taxon>
    </lineage>
</organism>
<evidence type="ECO:0000259" key="11">
    <source>
        <dbReference type="Pfam" id="PF25144"/>
    </source>
</evidence>
<reference evidence="14" key="1">
    <citation type="journal article" date="2010" name="Nature">
        <title>The Amphimedon queenslandica genome and the evolution of animal complexity.</title>
        <authorList>
            <person name="Srivastava M."/>
            <person name="Simakov O."/>
            <person name="Chapman J."/>
            <person name="Fahey B."/>
            <person name="Gauthier M.E."/>
            <person name="Mitros T."/>
            <person name="Richards G.S."/>
            <person name="Conaco C."/>
            <person name="Dacre M."/>
            <person name="Hellsten U."/>
            <person name="Larroux C."/>
            <person name="Putnam N.H."/>
            <person name="Stanke M."/>
            <person name="Adamska M."/>
            <person name="Darling A."/>
            <person name="Degnan S.M."/>
            <person name="Oakley T.H."/>
            <person name="Plachetzki D.C."/>
            <person name="Zhai Y."/>
            <person name="Adamski M."/>
            <person name="Calcino A."/>
            <person name="Cummins S.F."/>
            <person name="Goodstein D.M."/>
            <person name="Harris C."/>
            <person name="Jackson D.J."/>
            <person name="Leys S.P."/>
            <person name="Shu S."/>
            <person name="Woodcroft B.J."/>
            <person name="Vervoort M."/>
            <person name="Kosik K.S."/>
            <person name="Manning G."/>
            <person name="Degnan B.M."/>
            <person name="Rokhsar D.S."/>
        </authorList>
    </citation>
    <scope>NUCLEOTIDE SEQUENCE [LARGE SCALE GENOMIC DNA]</scope>
</reference>
<dbReference type="PANTHER" id="PTHR12764:SF5">
    <property type="entry name" value="LD29485P"/>
    <property type="match status" value="1"/>
</dbReference>
<evidence type="ECO:0000259" key="10">
    <source>
        <dbReference type="Pfam" id="PF23381"/>
    </source>
</evidence>
<evidence type="ECO:0000259" key="12">
    <source>
        <dbReference type="Pfam" id="PF25295"/>
    </source>
</evidence>
<evidence type="ECO:0000313" key="13">
    <source>
        <dbReference type="EnsemblMetazoa" id="Aqu2.1.34143_001"/>
    </source>
</evidence>
<dbReference type="InterPro" id="IPR056153">
    <property type="entry name" value="Beta-prop_IFT122_1st"/>
</dbReference>
<dbReference type="PROSITE" id="PS50294">
    <property type="entry name" value="WD_REPEATS_REGION"/>
    <property type="match status" value="1"/>
</dbReference>
<evidence type="ECO:0000256" key="2">
    <source>
        <dbReference type="ARBA" id="ARBA00019442"/>
    </source>
</evidence>
<name>A0A1X7V2B6_AMPQE</name>
<dbReference type="GO" id="GO:1905515">
    <property type="term" value="P:non-motile cilium assembly"/>
    <property type="evidence" value="ECO:0007669"/>
    <property type="project" value="TreeGrafter"/>
</dbReference>
<dbReference type="GO" id="GO:0061512">
    <property type="term" value="P:protein localization to cilium"/>
    <property type="evidence" value="ECO:0007669"/>
    <property type="project" value="TreeGrafter"/>
</dbReference>
<evidence type="ECO:0000256" key="3">
    <source>
        <dbReference type="ARBA" id="ARBA00022574"/>
    </source>
</evidence>
<dbReference type="SMART" id="SM00320">
    <property type="entry name" value="WD40"/>
    <property type="match status" value="7"/>
</dbReference>
<dbReference type="PANTHER" id="PTHR12764">
    <property type="entry name" value="WD REPEAT DOMAIN-RELATED"/>
    <property type="match status" value="1"/>
</dbReference>
<dbReference type="EnsemblMetazoa" id="Aqu2.1.34143_001">
    <property type="protein sequence ID" value="Aqu2.1.34143_001"/>
    <property type="gene ID" value="Aqu2.1.34143"/>
</dbReference>
<keyword evidence="8" id="KW-0175">Coiled coil</keyword>
<dbReference type="EnsemblMetazoa" id="XM_019995461.1">
    <property type="protein sequence ID" value="XP_019851020.1"/>
    <property type="gene ID" value="LOC100639275"/>
</dbReference>
<protein>
    <recommendedName>
        <fullName evidence="2">Intraflagellar transport protein 122 homolog</fullName>
    </recommendedName>
</protein>
<evidence type="ECO:0000313" key="14">
    <source>
        <dbReference type="Proteomes" id="UP000007879"/>
    </source>
</evidence>
<dbReference type="SUPFAM" id="SSF50978">
    <property type="entry name" value="WD40 repeat-like"/>
    <property type="match status" value="2"/>
</dbReference>
<dbReference type="Proteomes" id="UP000007879">
    <property type="component" value="Unassembled WGS sequence"/>
</dbReference>
<dbReference type="InterPro" id="IPR036322">
    <property type="entry name" value="WD40_repeat_dom_sf"/>
</dbReference>
<dbReference type="GO" id="GO:0030991">
    <property type="term" value="C:intraciliary transport particle A"/>
    <property type="evidence" value="ECO:0007669"/>
    <property type="project" value="TreeGrafter"/>
</dbReference>
<dbReference type="Pfam" id="PF25143">
    <property type="entry name" value="Zn_ribbon_IFT122_C"/>
    <property type="match status" value="1"/>
</dbReference>
<dbReference type="GO" id="GO:0097730">
    <property type="term" value="C:non-motile cilium"/>
    <property type="evidence" value="ECO:0007669"/>
    <property type="project" value="TreeGrafter"/>
</dbReference>
<reference evidence="13" key="2">
    <citation type="submission" date="2017-05" db="UniProtKB">
        <authorList>
            <consortium name="EnsemblMetazoa"/>
        </authorList>
    </citation>
    <scope>IDENTIFICATION</scope>
</reference>
<feature type="domain" description="IFT122 first beta-propeller" evidence="10">
    <location>
        <begin position="17"/>
        <end position="194"/>
    </location>
</feature>
<keyword evidence="4" id="KW-0677">Repeat</keyword>
<dbReference type="InParanoid" id="A0A1X7V2B6"/>
<feature type="coiled-coil region" evidence="8">
    <location>
        <begin position="830"/>
        <end position="857"/>
    </location>
</feature>